<feature type="transmembrane region" description="Helical" evidence="1">
    <location>
        <begin position="207"/>
        <end position="224"/>
    </location>
</feature>
<accession>A0ABV6NJW6</accession>
<feature type="transmembrane region" description="Helical" evidence="1">
    <location>
        <begin position="180"/>
        <end position="201"/>
    </location>
</feature>
<dbReference type="SUPFAM" id="SSF55073">
    <property type="entry name" value="Nucleotide cyclase"/>
    <property type="match status" value="1"/>
</dbReference>
<dbReference type="Proteomes" id="UP001589833">
    <property type="component" value="Unassembled WGS sequence"/>
</dbReference>
<name>A0ABV6NJW6_9BACI</name>
<feature type="domain" description="HD-GYP" evidence="3">
    <location>
        <begin position="411"/>
        <end position="606"/>
    </location>
</feature>
<proteinExistence type="predicted"/>
<keyword evidence="1" id="KW-0472">Membrane</keyword>
<evidence type="ECO:0000259" key="2">
    <source>
        <dbReference type="PROSITE" id="PS50887"/>
    </source>
</evidence>
<sequence length="607" mass="69754">MNNHGVFNKKANLYILILSVLGCGLFILFGDLTFSYTSIEWTLIISLVVVNVLCKHFTILIPPKGNSLGMDTTIYLASIFIFGLEITLMILLGSIAIVALYRVTTAWWKHLFNFASYSIMIICSYFTYTLLGGETGLISFSYMHSYFFSMIVYMLLNIMTIGVFFWLISNEPLLIIFKTFLSEAIFSYLSILVLALILGILLIHQPVIGILLFTTVILMLSLAFKQHFNLYEQASKKANRDDLTGLYNHGYFKEVFIDFVKMKNSQPFSLAVIDIDDFKKYNDYFGHLQGDDLLKFFGSLLKEGCRPYNYTYARYGGEEFVILMPDTLGKQAYEFLNGLRKKMNDTYFKGVEILPQGCLSFSGGIVSHEGSVYNTSELLDQADQAMYYAKAQGKNNVHLYDEEDVVQKNLDEEKEIELLEQQVRIFLSKDVYTYKHSKRVFKYAVNFAKKLKLHEHESKVLIMGALIHDIGKLEIPRDIINKKGKLEPHEWEMMKKHVTWGKEIVSTNKELAHLLPLVELHHERYDGKGYPHGLKGEEIPKLARILCIIDSFDAMTTERPYQATKTFEEAIEELRRCAGHQFDAKYVPAFIEMIEESIYFEAAATNE</sequence>
<keyword evidence="1" id="KW-0812">Transmembrane</keyword>
<dbReference type="Gene3D" id="1.10.3210.10">
    <property type="entry name" value="Hypothetical protein af1432"/>
    <property type="match status" value="1"/>
</dbReference>
<dbReference type="Pfam" id="PF13487">
    <property type="entry name" value="HD_5"/>
    <property type="match status" value="1"/>
</dbReference>
<gene>
    <name evidence="4" type="ORF">ACFFH4_18780</name>
</gene>
<feature type="transmembrane region" description="Helical" evidence="1">
    <location>
        <begin position="41"/>
        <end position="62"/>
    </location>
</feature>
<dbReference type="InterPro" id="IPR043128">
    <property type="entry name" value="Rev_trsase/Diguanyl_cyclase"/>
</dbReference>
<dbReference type="InterPro" id="IPR029787">
    <property type="entry name" value="Nucleotide_cyclase"/>
</dbReference>
<feature type="transmembrane region" description="Helical" evidence="1">
    <location>
        <begin position="12"/>
        <end position="29"/>
    </location>
</feature>
<dbReference type="SMART" id="SM00267">
    <property type="entry name" value="GGDEF"/>
    <property type="match status" value="1"/>
</dbReference>
<feature type="transmembrane region" description="Helical" evidence="1">
    <location>
        <begin position="143"/>
        <end position="168"/>
    </location>
</feature>
<dbReference type="InterPro" id="IPR006675">
    <property type="entry name" value="HDIG_dom"/>
</dbReference>
<dbReference type="PROSITE" id="PS50887">
    <property type="entry name" value="GGDEF"/>
    <property type="match status" value="1"/>
</dbReference>
<organism evidence="4 5">
    <name type="scientific">Halalkalibacter alkalisediminis</name>
    <dbReference type="NCBI Taxonomy" id="935616"/>
    <lineage>
        <taxon>Bacteria</taxon>
        <taxon>Bacillati</taxon>
        <taxon>Bacillota</taxon>
        <taxon>Bacilli</taxon>
        <taxon>Bacillales</taxon>
        <taxon>Bacillaceae</taxon>
        <taxon>Halalkalibacter</taxon>
    </lineage>
</organism>
<dbReference type="EMBL" id="JBHLTR010000054">
    <property type="protein sequence ID" value="MFC0560994.1"/>
    <property type="molecule type" value="Genomic_DNA"/>
</dbReference>
<dbReference type="Gene3D" id="3.30.70.270">
    <property type="match status" value="1"/>
</dbReference>
<dbReference type="Pfam" id="PF00990">
    <property type="entry name" value="GGDEF"/>
    <property type="match status" value="1"/>
</dbReference>
<comment type="caution">
    <text evidence="4">The sequence shown here is derived from an EMBL/GenBank/DDBJ whole genome shotgun (WGS) entry which is preliminary data.</text>
</comment>
<dbReference type="InterPro" id="IPR000160">
    <property type="entry name" value="GGDEF_dom"/>
</dbReference>
<dbReference type="CDD" id="cd00077">
    <property type="entry name" value="HDc"/>
    <property type="match status" value="1"/>
</dbReference>
<keyword evidence="1" id="KW-1133">Transmembrane helix</keyword>
<dbReference type="RefSeq" id="WP_273842214.1">
    <property type="nucleotide sequence ID" value="NZ_JAQQWT010000005.1"/>
</dbReference>
<evidence type="ECO:0000313" key="5">
    <source>
        <dbReference type="Proteomes" id="UP001589833"/>
    </source>
</evidence>
<feature type="transmembrane region" description="Helical" evidence="1">
    <location>
        <begin position="111"/>
        <end position="131"/>
    </location>
</feature>
<dbReference type="PANTHER" id="PTHR43155">
    <property type="entry name" value="CYCLIC DI-GMP PHOSPHODIESTERASE PA4108-RELATED"/>
    <property type="match status" value="1"/>
</dbReference>
<dbReference type="PROSITE" id="PS51832">
    <property type="entry name" value="HD_GYP"/>
    <property type="match status" value="1"/>
</dbReference>
<dbReference type="PANTHER" id="PTHR43155:SF2">
    <property type="entry name" value="CYCLIC DI-GMP PHOSPHODIESTERASE PA4108"/>
    <property type="match status" value="1"/>
</dbReference>
<dbReference type="SMART" id="SM00471">
    <property type="entry name" value="HDc"/>
    <property type="match status" value="1"/>
</dbReference>
<dbReference type="InterPro" id="IPR003607">
    <property type="entry name" value="HD/PDEase_dom"/>
</dbReference>
<reference evidence="4 5" key="1">
    <citation type="submission" date="2024-09" db="EMBL/GenBank/DDBJ databases">
        <authorList>
            <person name="Sun Q."/>
            <person name="Mori K."/>
        </authorList>
    </citation>
    <scope>NUCLEOTIDE SEQUENCE [LARGE SCALE GENOMIC DNA]</scope>
    <source>
        <strain evidence="4 5">NCAIM B.02301</strain>
    </source>
</reference>
<protein>
    <submittedName>
        <fullName evidence="4">Diguanylate cyclase</fullName>
    </submittedName>
</protein>
<dbReference type="NCBIfam" id="TIGR00277">
    <property type="entry name" value="HDIG"/>
    <property type="match status" value="1"/>
</dbReference>
<dbReference type="InterPro" id="IPR037522">
    <property type="entry name" value="HD_GYP_dom"/>
</dbReference>
<evidence type="ECO:0000256" key="1">
    <source>
        <dbReference type="SAM" id="Phobius"/>
    </source>
</evidence>
<feature type="transmembrane region" description="Helical" evidence="1">
    <location>
        <begin position="74"/>
        <end position="99"/>
    </location>
</feature>
<keyword evidence="5" id="KW-1185">Reference proteome</keyword>
<dbReference type="CDD" id="cd01949">
    <property type="entry name" value="GGDEF"/>
    <property type="match status" value="1"/>
</dbReference>
<dbReference type="NCBIfam" id="TIGR00254">
    <property type="entry name" value="GGDEF"/>
    <property type="match status" value="1"/>
</dbReference>
<feature type="domain" description="GGDEF" evidence="2">
    <location>
        <begin position="266"/>
        <end position="402"/>
    </location>
</feature>
<evidence type="ECO:0000259" key="3">
    <source>
        <dbReference type="PROSITE" id="PS51832"/>
    </source>
</evidence>
<evidence type="ECO:0000313" key="4">
    <source>
        <dbReference type="EMBL" id="MFC0560994.1"/>
    </source>
</evidence>
<dbReference type="SUPFAM" id="SSF109604">
    <property type="entry name" value="HD-domain/PDEase-like"/>
    <property type="match status" value="1"/>
</dbReference>